<dbReference type="RefSeq" id="WP_137449198.1">
    <property type="nucleotide sequence ID" value="NZ_SZZH01000001.1"/>
</dbReference>
<dbReference type="AlphaFoldDB" id="A0A4U6QMR9"/>
<proteinExistence type="predicted"/>
<sequence length="68" mass="7646">MAPITPEPHEPLLRWFEYAHLPSKLQAVSKPFGDLAERLVETIPRNAERSVALRKLLESKDAAVRAAL</sequence>
<dbReference type="EMBL" id="SZZH01000001">
    <property type="protein sequence ID" value="TKV61893.1"/>
    <property type="molecule type" value="Genomic_DNA"/>
</dbReference>
<dbReference type="Proteomes" id="UP000306985">
    <property type="component" value="Unassembled WGS sequence"/>
</dbReference>
<protein>
    <submittedName>
        <fullName evidence="1">Uncharacterized protein</fullName>
    </submittedName>
</protein>
<accession>A0A4U6QMR9</accession>
<dbReference type="OrthoDB" id="1551260at2"/>
<organism evidence="1 2">
    <name type="scientific">Nakamurella flava</name>
    <dbReference type="NCBI Taxonomy" id="2576308"/>
    <lineage>
        <taxon>Bacteria</taxon>
        <taxon>Bacillati</taxon>
        <taxon>Actinomycetota</taxon>
        <taxon>Actinomycetes</taxon>
        <taxon>Nakamurellales</taxon>
        <taxon>Nakamurellaceae</taxon>
        <taxon>Nakamurella</taxon>
    </lineage>
</organism>
<gene>
    <name evidence="1" type="ORF">FDO65_10235</name>
</gene>
<reference evidence="1 2" key="1">
    <citation type="submission" date="2019-05" db="EMBL/GenBank/DDBJ databases">
        <title>Nakamurella sp. N5BH11, whole genome shotgun sequence.</title>
        <authorList>
            <person name="Tuo L."/>
        </authorList>
    </citation>
    <scope>NUCLEOTIDE SEQUENCE [LARGE SCALE GENOMIC DNA]</scope>
    <source>
        <strain evidence="1 2">N5BH11</strain>
    </source>
</reference>
<keyword evidence="2" id="KW-1185">Reference proteome</keyword>
<comment type="caution">
    <text evidence="1">The sequence shown here is derived from an EMBL/GenBank/DDBJ whole genome shotgun (WGS) entry which is preliminary data.</text>
</comment>
<evidence type="ECO:0000313" key="1">
    <source>
        <dbReference type="EMBL" id="TKV61893.1"/>
    </source>
</evidence>
<name>A0A4U6QMR9_9ACTN</name>
<evidence type="ECO:0000313" key="2">
    <source>
        <dbReference type="Proteomes" id="UP000306985"/>
    </source>
</evidence>